<feature type="domain" description="YlxR" evidence="1">
    <location>
        <begin position="10"/>
        <end position="78"/>
    </location>
</feature>
<proteinExistence type="predicted"/>
<evidence type="ECO:0000313" key="2">
    <source>
        <dbReference type="EMBL" id="PQM30244.1"/>
    </source>
</evidence>
<comment type="caution">
    <text evidence="2">The sequence shown here is derived from an EMBL/GenBank/DDBJ whole genome shotgun (WGS) entry which is preliminary data.</text>
</comment>
<dbReference type="Pfam" id="PF04296">
    <property type="entry name" value="YlxR"/>
    <property type="match status" value="1"/>
</dbReference>
<organism evidence="2 3">
    <name type="scientific">Spiroplasma poulsonii</name>
    <dbReference type="NCBI Taxonomy" id="2138"/>
    <lineage>
        <taxon>Bacteria</taxon>
        <taxon>Bacillati</taxon>
        <taxon>Mycoplasmatota</taxon>
        <taxon>Mollicutes</taxon>
        <taxon>Entomoplasmatales</taxon>
        <taxon>Spiroplasmataceae</taxon>
        <taxon>Spiroplasma</taxon>
    </lineage>
</organism>
<dbReference type="AlphaFoldDB" id="A0A2P6FA03"/>
<dbReference type="Proteomes" id="UP000031565">
    <property type="component" value="Unassembled WGS sequence"/>
</dbReference>
<accession>A0A2P6FA03</accession>
<sequence length="99" mass="11257">MVNQKQTPLRKCVVSQQMLPKKELVRIVKTPTGEIIIDPTGKANGRGAYLRPTLEIYEKAKKNHALECALKVKLTDEFMICYIMKLTKGEIKNVTAERL</sequence>
<dbReference type="PANTHER" id="PTHR34215">
    <property type="entry name" value="BLL0784 PROTEIN"/>
    <property type="match status" value="1"/>
</dbReference>
<protein>
    <recommendedName>
        <fullName evidence="1">YlxR domain-containing protein</fullName>
    </recommendedName>
</protein>
<keyword evidence="3" id="KW-1185">Reference proteome</keyword>
<reference evidence="2 3" key="1">
    <citation type="journal article" date="2015" name="MBio">
        <title>Genome sequence of the Drosophila melanogaster male-killing Spiroplasma strain MSRO endosymbiont.</title>
        <authorList>
            <person name="Paredes J.C."/>
            <person name="Herren J.K."/>
            <person name="Schupfer F."/>
            <person name="Marin R."/>
            <person name="Claverol S."/>
            <person name="Kuo C.H."/>
            <person name="Lemaitre B."/>
            <person name="Beven L."/>
        </authorList>
    </citation>
    <scope>NUCLEOTIDE SEQUENCE [LARGE SCALE GENOMIC DNA]</scope>
    <source>
        <strain evidence="2 3">MSRO</strain>
    </source>
</reference>
<dbReference type="SUPFAM" id="SSF64376">
    <property type="entry name" value="YlxR-like"/>
    <property type="match status" value="1"/>
</dbReference>
<dbReference type="InterPro" id="IPR035931">
    <property type="entry name" value="YlxR-like_sf"/>
</dbReference>
<gene>
    <name evidence="2" type="ORF">SMSRO_SF025230</name>
</gene>
<dbReference type="PANTHER" id="PTHR34215:SF1">
    <property type="entry name" value="YLXR DOMAIN-CONTAINING PROTEIN"/>
    <property type="match status" value="1"/>
</dbReference>
<name>A0A2P6FA03_9MOLU</name>
<dbReference type="EMBL" id="JTLV02000003">
    <property type="protein sequence ID" value="PQM30244.1"/>
    <property type="molecule type" value="Genomic_DNA"/>
</dbReference>
<dbReference type="NCBIfam" id="NF047356">
    <property type="entry name" value="RNA_bind_RnpM"/>
    <property type="match status" value="1"/>
</dbReference>
<dbReference type="InterPro" id="IPR037465">
    <property type="entry name" value="YlxR"/>
</dbReference>
<evidence type="ECO:0000259" key="1">
    <source>
        <dbReference type="Pfam" id="PF04296"/>
    </source>
</evidence>
<dbReference type="InterPro" id="IPR007393">
    <property type="entry name" value="YlxR_dom"/>
</dbReference>
<dbReference type="CDD" id="cd00279">
    <property type="entry name" value="YlxR"/>
    <property type="match status" value="1"/>
</dbReference>
<evidence type="ECO:0000313" key="3">
    <source>
        <dbReference type="Proteomes" id="UP000031565"/>
    </source>
</evidence>
<dbReference type="Gene3D" id="3.30.1230.10">
    <property type="entry name" value="YlxR-like"/>
    <property type="match status" value="1"/>
</dbReference>
<dbReference type="RefSeq" id="WP_242441506.1">
    <property type="nucleotide sequence ID" value="NZ_JTLV02000003.1"/>
</dbReference>